<evidence type="ECO:0000313" key="3">
    <source>
        <dbReference type="Proteomes" id="UP000184314"/>
    </source>
</evidence>
<dbReference type="Proteomes" id="UP000184314">
    <property type="component" value="Unassembled WGS sequence"/>
</dbReference>
<keyword evidence="1" id="KW-1133">Transmembrane helix</keyword>
<feature type="transmembrane region" description="Helical" evidence="1">
    <location>
        <begin position="61"/>
        <end position="81"/>
    </location>
</feature>
<protein>
    <submittedName>
        <fullName evidence="2">Uncharacterized protein</fullName>
    </submittedName>
</protein>
<reference evidence="3" key="1">
    <citation type="submission" date="2016-11" db="EMBL/GenBank/DDBJ databases">
        <authorList>
            <person name="Varghese N."/>
            <person name="Submissions S."/>
        </authorList>
    </citation>
    <scope>NUCLEOTIDE SEQUENCE [LARGE SCALE GENOMIC DNA]</scope>
    <source>
        <strain evidence="3">DSM 16478</strain>
    </source>
</reference>
<feature type="transmembrane region" description="Helical" evidence="1">
    <location>
        <begin position="87"/>
        <end position="108"/>
    </location>
</feature>
<keyword evidence="1" id="KW-0472">Membrane</keyword>
<sequence>MDRQGNVLNKEQYIGAPIERAHLHRGFNSKKTPVKWIRFFRACVMQREIAREFKNKRIKNTWFIFLGIFVGSFVTIPLSSISPSLGIIPGALGVLVFPGIIIAIITTYRTNRKFKKNFTEGFDFFADYFSALFTLIEEDLQLDSKIALEANVKDTVTDENLIKNESYTSESRGFISGVEKNYERVISKGSCFFNDESLIFFQFSERTRKRIIKKRGSSGKRKTKHKYRAAYPFTIKMKIPKHKYQLNPTIDTSQISFAEDDQYYVFKVYRKFDVKKENPDQYNPYEESSISSFAVDYFSLEVINLINTCYSCVTPSA</sequence>
<accession>A0A1M6QRC3</accession>
<gene>
    <name evidence="2" type="ORF">SAMN04488007_2446</name>
</gene>
<dbReference type="OrthoDB" id="1185939at2"/>
<dbReference type="EMBL" id="FQZX01000002">
    <property type="protein sequence ID" value="SHK22756.1"/>
    <property type="molecule type" value="Genomic_DNA"/>
</dbReference>
<name>A0A1M6QRC3_9FLAO</name>
<evidence type="ECO:0000313" key="2">
    <source>
        <dbReference type="EMBL" id="SHK22756.1"/>
    </source>
</evidence>
<dbReference type="AlphaFoldDB" id="A0A1M6QRC3"/>
<dbReference type="STRING" id="228958.SAMN04488007_2446"/>
<dbReference type="RefSeq" id="WP_073244519.1">
    <property type="nucleotide sequence ID" value="NZ_CANLWT010000002.1"/>
</dbReference>
<keyword evidence="1" id="KW-0812">Transmembrane</keyword>
<evidence type="ECO:0000256" key="1">
    <source>
        <dbReference type="SAM" id="Phobius"/>
    </source>
</evidence>
<organism evidence="2 3">
    <name type="scientific">Maribacter aquivivus</name>
    <dbReference type="NCBI Taxonomy" id="228958"/>
    <lineage>
        <taxon>Bacteria</taxon>
        <taxon>Pseudomonadati</taxon>
        <taxon>Bacteroidota</taxon>
        <taxon>Flavobacteriia</taxon>
        <taxon>Flavobacteriales</taxon>
        <taxon>Flavobacteriaceae</taxon>
        <taxon>Maribacter</taxon>
    </lineage>
</organism>
<proteinExistence type="predicted"/>
<keyword evidence="3" id="KW-1185">Reference proteome</keyword>